<dbReference type="Proteomes" id="UP000288716">
    <property type="component" value="Unassembled WGS sequence"/>
</dbReference>
<comment type="cofactor">
    <cofactor evidence="1">
        <name>heme</name>
        <dbReference type="ChEBI" id="CHEBI:30413"/>
    </cofactor>
</comment>
<keyword evidence="12" id="KW-0560">Oxidoreductase</keyword>
<dbReference type="GO" id="GO:0006700">
    <property type="term" value="P:C21-steroid hormone biosynthetic process"/>
    <property type="evidence" value="ECO:0007669"/>
    <property type="project" value="TreeGrafter"/>
</dbReference>
<dbReference type="InterPro" id="IPR001128">
    <property type="entry name" value="Cyt_P450"/>
</dbReference>
<keyword evidence="14" id="KW-0503">Monooxygenase</keyword>
<dbReference type="GO" id="GO:0005506">
    <property type="term" value="F:iron ion binding"/>
    <property type="evidence" value="ECO:0007669"/>
    <property type="project" value="InterPro"/>
</dbReference>
<keyword evidence="19" id="KW-0753">Steroid metabolism</keyword>
<dbReference type="GO" id="GO:0008203">
    <property type="term" value="P:cholesterol metabolic process"/>
    <property type="evidence" value="ECO:0007669"/>
    <property type="project" value="UniProtKB-KW"/>
</dbReference>
<evidence type="ECO:0000256" key="15">
    <source>
        <dbReference type="ARBA" id="ARBA00023098"/>
    </source>
</evidence>
<dbReference type="GO" id="GO:0005743">
    <property type="term" value="C:mitochondrial inner membrane"/>
    <property type="evidence" value="ECO:0007669"/>
    <property type="project" value="UniProtKB-SubCell"/>
</dbReference>
<keyword evidence="20" id="KW-0755">Steroidogenesis</keyword>
<evidence type="ECO:0000256" key="5">
    <source>
        <dbReference type="ARBA" id="ARBA00012764"/>
    </source>
</evidence>
<protein>
    <recommendedName>
        <fullName evidence="6">Cholesterol side-chain cleavage enzyme, mitochondrial</fullName>
        <ecNumber evidence="5">1.14.15.6</ecNumber>
    </recommendedName>
    <alternativeName>
        <fullName evidence="21">CYPXIA1</fullName>
    </alternativeName>
    <alternativeName>
        <fullName evidence="23">Cholesterol desmolase</fullName>
    </alternativeName>
    <alternativeName>
        <fullName evidence="22">Cytochrome P450 11A1</fullName>
    </alternativeName>
    <alternativeName>
        <fullName evidence="24">Cytochrome P450(scc)</fullName>
    </alternativeName>
</protein>
<dbReference type="EMBL" id="NCKV01027750">
    <property type="protein sequence ID" value="RWS19305.1"/>
    <property type="molecule type" value="Genomic_DNA"/>
</dbReference>
<evidence type="ECO:0000256" key="9">
    <source>
        <dbReference type="ARBA" id="ARBA00022723"/>
    </source>
</evidence>
<dbReference type="OrthoDB" id="2023at2759"/>
<dbReference type="PANTHER" id="PTHR24279:SF3">
    <property type="entry name" value="CHOLESTEROL SIDE-CHAIN CLEAVAGE ENZYME, MITOCHONDRIAL"/>
    <property type="match status" value="1"/>
</dbReference>
<keyword evidence="7" id="KW-0153">Cholesterol metabolism</keyword>
<evidence type="ECO:0000256" key="16">
    <source>
        <dbReference type="ARBA" id="ARBA00023128"/>
    </source>
</evidence>
<dbReference type="VEuPathDB" id="VectorBase:LDEU012735"/>
<reference evidence="25 26" key="1">
    <citation type="journal article" date="2018" name="Gigascience">
        <title>Genomes of trombidid mites reveal novel predicted allergens and laterally-transferred genes associated with secondary metabolism.</title>
        <authorList>
            <person name="Dong X."/>
            <person name="Chaisiri K."/>
            <person name="Xia D."/>
            <person name="Armstrong S.D."/>
            <person name="Fang Y."/>
            <person name="Donnelly M.J."/>
            <person name="Kadowaki T."/>
            <person name="McGarry J.W."/>
            <person name="Darby A.C."/>
            <person name="Makepeace B.L."/>
        </authorList>
    </citation>
    <scope>NUCLEOTIDE SEQUENCE [LARGE SCALE GENOMIC DNA]</scope>
    <source>
        <strain evidence="25">UoL-UT</strain>
    </source>
</reference>
<keyword evidence="15" id="KW-0443">Lipid metabolism</keyword>
<comment type="pathway">
    <text evidence="3">Lipid metabolism; C21-steroid hormone metabolism.</text>
</comment>
<proteinExistence type="inferred from homology"/>
<dbReference type="GO" id="GO:0020037">
    <property type="term" value="F:heme binding"/>
    <property type="evidence" value="ECO:0007669"/>
    <property type="project" value="InterPro"/>
</dbReference>
<keyword evidence="17" id="KW-0472">Membrane</keyword>
<keyword evidence="8" id="KW-0349">Heme</keyword>
<comment type="similarity">
    <text evidence="4">Belongs to the cytochrome P450 family.</text>
</comment>
<evidence type="ECO:0000256" key="19">
    <source>
        <dbReference type="ARBA" id="ARBA00023221"/>
    </source>
</evidence>
<keyword evidence="26" id="KW-1185">Reference proteome</keyword>
<evidence type="ECO:0000256" key="1">
    <source>
        <dbReference type="ARBA" id="ARBA00001971"/>
    </source>
</evidence>
<keyword evidence="10" id="KW-0999">Mitochondrion inner membrane</keyword>
<evidence type="ECO:0000256" key="14">
    <source>
        <dbReference type="ARBA" id="ARBA00023033"/>
    </source>
</evidence>
<dbReference type="InterPro" id="IPR050479">
    <property type="entry name" value="CYP11_CYP27_families"/>
</dbReference>
<evidence type="ECO:0000256" key="22">
    <source>
        <dbReference type="ARBA" id="ARBA00032666"/>
    </source>
</evidence>
<comment type="subcellular location">
    <subcellularLocation>
        <location evidence="2">Mitochondrion inner membrane</location>
        <topology evidence="2">Peripheral membrane protein</topology>
    </subcellularLocation>
</comment>
<dbReference type="GO" id="GO:0071375">
    <property type="term" value="P:cellular response to peptide hormone stimulus"/>
    <property type="evidence" value="ECO:0007669"/>
    <property type="project" value="TreeGrafter"/>
</dbReference>
<dbReference type="SUPFAM" id="SSF48264">
    <property type="entry name" value="Cytochrome P450"/>
    <property type="match status" value="1"/>
</dbReference>
<comment type="caution">
    <text evidence="25">The sequence shown here is derived from an EMBL/GenBank/DDBJ whole genome shotgun (WGS) entry which is preliminary data.</text>
</comment>
<keyword evidence="11" id="KW-0809">Transit peptide</keyword>
<evidence type="ECO:0000256" key="21">
    <source>
        <dbReference type="ARBA" id="ARBA00030343"/>
    </source>
</evidence>
<evidence type="ECO:0000256" key="7">
    <source>
        <dbReference type="ARBA" id="ARBA00022548"/>
    </source>
</evidence>
<evidence type="ECO:0000256" key="11">
    <source>
        <dbReference type="ARBA" id="ARBA00022946"/>
    </source>
</evidence>
<evidence type="ECO:0000256" key="18">
    <source>
        <dbReference type="ARBA" id="ARBA00023166"/>
    </source>
</evidence>
<dbReference type="GO" id="GO:0008386">
    <property type="term" value="F:cholesterol monooxygenase (side-chain-cleaving) activity"/>
    <property type="evidence" value="ECO:0007669"/>
    <property type="project" value="UniProtKB-EC"/>
</dbReference>
<keyword evidence="9" id="KW-0479">Metal-binding</keyword>
<evidence type="ECO:0000313" key="25">
    <source>
        <dbReference type="EMBL" id="RWS19305.1"/>
    </source>
</evidence>
<evidence type="ECO:0000256" key="6">
    <source>
        <dbReference type="ARBA" id="ARBA00019844"/>
    </source>
</evidence>
<sequence length="64" mass="7449">MPFALGQRMCIGQRFAMLEMKIILAHIFRNFTIRSMDKECDIEVTIDMTLKSVNPIRITFIAID</sequence>
<dbReference type="Gene3D" id="1.10.630.10">
    <property type="entry name" value="Cytochrome P450"/>
    <property type="match status" value="1"/>
</dbReference>
<dbReference type="Pfam" id="PF00067">
    <property type="entry name" value="p450"/>
    <property type="match status" value="1"/>
</dbReference>
<dbReference type="STRING" id="299467.A0A443RVW2"/>
<dbReference type="GO" id="GO:0034650">
    <property type="term" value="P:cortisol metabolic process"/>
    <property type="evidence" value="ECO:0007669"/>
    <property type="project" value="TreeGrafter"/>
</dbReference>
<evidence type="ECO:0000256" key="24">
    <source>
        <dbReference type="ARBA" id="ARBA00033394"/>
    </source>
</evidence>
<organism evidence="25 26">
    <name type="scientific">Leptotrombidium deliense</name>
    <dbReference type="NCBI Taxonomy" id="299467"/>
    <lineage>
        <taxon>Eukaryota</taxon>
        <taxon>Metazoa</taxon>
        <taxon>Ecdysozoa</taxon>
        <taxon>Arthropoda</taxon>
        <taxon>Chelicerata</taxon>
        <taxon>Arachnida</taxon>
        <taxon>Acari</taxon>
        <taxon>Acariformes</taxon>
        <taxon>Trombidiformes</taxon>
        <taxon>Prostigmata</taxon>
        <taxon>Anystina</taxon>
        <taxon>Parasitengona</taxon>
        <taxon>Trombiculoidea</taxon>
        <taxon>Trombiculidae</taxon>
        <taxon>Leptotrombidium</taxon>
    </lineage>
</organism>
<evidence type="ECO:0000256" key="8">
    <source>
        <dbReference type="ARBA" id="ARBA00022617"/>
    </source>
</evidence>
<dbReference type="GO" id="GO:0006704">
    <property type="term" value="P:glucocorticoid biosynthetic process"/>
    <property type="evidence" value="ECO:0007669"/>
    <property type="project" value="TreeGrafter"/>
</dbReference>
<dbReference type="EC" id="1.14.15.6" evidence="5"/>
<gene>
    <name evidence="25" type="ORF">B4U80_10571</name>
</gene>
<dbReference type="AlphaFoldDB" id="A0A443RVW2"/>
<evidence type="ECO:0000256" key="2">
    <source>
        <dbReference type="ARBA" id="ARBA00004637"/>
    </source>
</evidence>
<evidence type="ECO:0000256" key="20">
    <source>
        <dbReference type="ARBA" id="ARBA00023250"/>
    </source>
</evidence>
<evidence type="ECO:0000256" key="23">
    <source>
        <dbReference type="ARBA" id="ARBA00033274"/>
    </source>
</evidence>
<keyword evidence="13" id="KW-0408">Iron</keyword>
<evidence type="ECO:0000256" key="4">
    <source>
        <dbReference type="ARBA" id="ARBA00010617"/>
    </source>
</evidence>
<name>A0A443RVW2_9ACAR</name>
<dbReference type="PANTHER" id="PTHR24279">
    <property type="entry name" value="CYTOCHROME P450"/>
    <property type="match status" value="1"/>
</dbReference>
<evidence type="ECO:0000256" key="10">
    <source>
        <dbReference type="ARBA" id="ARBA00022792"/>
    </source>
</evidence>
<evidence type="ECO:0000256" key="17">
    <source>
        <dbReference type="ARBA" id="ARBA00023136"/>
    </source>
</evidence>
<evidence type="ECO:0000256" key="3">
    <source>
        <dbReference type="ARBA" id="ARBA00005108"/>
    </source>
</evidence>
<keyword evidence="18" id="KW-1207">Sterol metabolism</keyword>
<accession>A0A443RVW2</accession>
<evidence type="ECO:0000256" key="13">
    <source>
        <dbReference type="ARBA" id="ARBA00023004"/>
    </source>
</evidence>
<dbReference type="InterPro" id="IPR036396">
    <property type="entry name" value="Cyt_P450_sf"/>
</dbReference>
<evidence type="ECO:0000256" key="12">
    <source>
        <dbReference type="ARBA" id="ARBA00023002"/>
    </source>
</evidence>
<evidence type="ECO:0000313" key="26">
    <source>
        <dbReference type="Proteomes" id="UP000288716"/>
    </source>
</evidence>
<keyword evidence="16" id="KW-0496">Mitochondrion</keyword>